<dbReference type="PANTHER" id="PTHR43358:SF4">
    <property type="entry name" value="ALPHA_BETA HYDROLASE FOLD-1 DOMAIN-CONTAINING PROTEIN"/>
    <property type="match status" value="1"/>
</dbReference>
<dbReference type="InterPro" id="IPR052920">
    <property type="entry name" value="DNA-binding_regulatory"/>
</dbReference>
<dbReference type="InterPro" id="IPR001375">
    <property type="entry name" value="Peptidase_S9_cat"/>
</dbReference>
<feature type="transmembrane region" description="Helical" evidence="1">
    <location>
        <begin position="7"/>
        <end position="27"/>
    </location>
</feature>
<evidence type="ECO:0000313" key="4">
    <source>
        <dbReference type="Proteomes" id="UP000321612"/>
    </source>
</evidence>
<protein>
    <submittedName>
        <fullName evidence="3">Alpha/beta hydrolase</fullName>
    </submittedName>
</protein>
<dbReference type="InterPro" id="IPR029058">
    <property type="entry name" value="AB_hydrolase_fold"/>
</dbReference>
<dbReference type="Pfam" id="PF00326">
    <property type="entry name" value="Peptidase_S9"/>
    <property type="match status" value="1"/>
</dbReference>
<feature type="domain" description="Peptidase S9 prolyl oligopeptidase catalytic" evidence="2">
    <location>
        <begin position="162"/>
        <end position="315"/>
    </location>
</feature>
<dbReference type="EMBL" id="SDIK01000053">
    <property type="protein sequence ID" value="TXJ61606.1"/>
    <property type="molecule type" value="Genomic_DNA"/>
</dbReference>
<dbReference type="SUPFAM" id="SSF53474">
    <property type="entry name" value="alpha/beta-Hydrolases"/>
    <property type="match status" value="1"/>
</dbReference>
<proteinExistence type="predicted"/>
<name>A0A5C8GIH3_9BACT</name>
<accession>A0A5C8GIH3</accession>
<keyword evidence="1" id="KW-0812">Transmembrane</keyword>
<keyword evidence="4" id="KW-1185">Reference proteome</keyword>
<dbReference type="OrthoDB" id="9777090at2"/>
<dbReference type="Gene3D" id="3.40.50.1820">
    <property type="entry name" value="alpha/beta hydrolase"/>
    <property type="match status" value="1"/>
</dbReference>
<dbReference type="AlphaFoldDB" id="A0A5C8GIH3"/>
<keyword evidence="1" id="KW-1133">Transmembrane helix</keyword>
<organism evidence="3 4">
    <name type="scientific">Prevotella brunnea</name>
    <dbReference type="NCBI Taxonomy" id="2508867"/>
    <lineage>
        <taxon>Bacteria</taxon>
        <taxon>Pseudomonadati</taxon>
        <taxon>Bacteroidota</taxon>
        <taxon>Bacteroidia</taxon>
        <taxon>Bacteroidales</taxon>
        <taxon>Prevotellaceae</taxon>
        <taxon>Prevotella</taxon>
    </lineage>
</organism>
<dbReference type="GO" id="GO:0008236">
    <property type="term" value="F:serine-type peptidase activity"/>
    <property type="evidence" value="ECO:0007669"/>
    <property type="project" value="InterPro"/>
</dbReference>
<dbReference type="Proteomes" id="UP000321612">
    <property type="component" value="Unassembled WGS sequence"/>
</dbReference>
<evidence type="ECO:0000313" key="3">
    <source>
        <dbReference type="EMBL" id="TXJ61606.1"/>
    </source>
</evidence>
<keyword evidence="1" id="KW-0472">Membrane</keyword>
<reference evidence="4" key="1">
    <citation type="submission" date="2019-05" db="EMBL/GenBank/DDBJ databases">
        <title>Prevotella brunnea sp. nov., isolated from a wound of a patient.</title>
        <authorList>
            <person name="Buhl M."/>
        </authorList>
    </citation>
    <scope>NUCLEOTIDE SEQUENCE [LARGE SCALE GENOMIC DNA]</scope>
    <source>
        <strain evidence="4">A2672</strain>
    </source>
</reference>
<comment type="caution">
    <text evidence="3">The sequence shown here is derived from an EMBL/GenBank/DDBJ whole genome shotgun (WGS) entry which is preliminary data.</text>
</comment>
<evidence type="ECO:0000259" key="2">
    <source>
        <dbReference type="Pfam" id="PF00326"/>
    </source>
</evidence>
<gene>
    <name evidence="3" type="ORF">ETF27_07015</name>
</gene>
<dbReference type="GO" id="GO:0006508">
    <property type="term" value="P:proteolysis"/>
    <property type="evidence" value="ECO:0007669"/>
    <property type="project" value="InterPro"/>
</dbReference>
<sequence>MKRLFRILLVIFSLVVITIGGTSVYMLRYSLWVKTHGHASRWKRMYADYPQLRPWMDSIKSNAALKDTVILLSNGLKSHAFYLRNDSAMGRSAICIHGYKDNALGMLQIAYIYNKVMRMNVLLPDLHAHGTSEGKDVQMGWKDRLDVEEWIPLAEKMFRESGRESKMVIHGISMGAATTMNISGDTTPDYVKCFIEDCGYTSVWDEFSDQLKAQFGLPDFPLMYTSSALCRIKYGWTFGEAAPLGQVAKCHKPMLFIHGDADDFVPSWMVHPLFKAKPQPKELWITKGTKHAESYKDYPEEYTRKVAAFANRYFRK</sequence>
<evidence type="ECO:0000256" key="1">
    <source>
        <dbReference type="SAM" id="Phobius"/>
    </source>
</evidence>
<dbReference type="PANTHER" id="PTHR43358">
    <property type="entry name" value="ALPHA/BETA-HYDROLASE"/>
    <property type="match status" value="1"/>
</dbReference>
<keyword evidence="3" id="KW-0378">Hydrolase</keyword>